<evidence type="ECO:0000256" key="1">
    <source>
        <dbReference type="SAM" id="SignalP"/>
    </source>
</evidence>
<dbReference type="OrthoDB" id="26679at2759"/>
<proteinExistence type="predicted"/>
<dbReference type="PhylomeDB" id="A0A0G4GVY7"/>
<reference evidence="3 4" key="1">
    <citation type="submission" date="2014-11" db="EMBL/GenBank/DDBJ databases">
        <authorList>
            <person name="Zhu J."/>
            <person name="Qi W."/>
            <person name="Song R."/>
        </authorList>
    </citation>
    <scope>NUCLEOTIDE SEQUENCE [LARGE SCALE GENOMIC DNA]</scope>
</reference>
<sequence length="235" mass="25389">MMLMALAVTLALCVAGSSGFVSLTKTTQVRRLQEGPPAGSSLSESEYDGLRHLLEATNDTTLTTLYRASVDGTAYGDMLDRVENKTELVIVIRNAQYVFGVYIRDGIRLPDDPTGTHEYHPYMWWFSLAGHYSNPTKMRLTPPELDVEVAGREGGSVPSGSSVYARVYVGGGFMLGRAGPDSGRPATDIRNCRSSMWWGTVSAAGDYMGVSVGSRALLGGSEVFVADEIEMLTVE</sequence>
<dbReference type="InterPro" id="IPR006571">
    <property type="entry name" value="TLDc_dom"/>
</dbReference>
<keyword evidence="1" id="KW-0732">Signal</keyword>
<gene>
    <name evidence="3" type="ORF">Vbra_18824</name>
</gene>
<evidence type="ECO:0000259" key="2">
    <source>
        <dbReference type="Pfam" id="PF07534"/>
    </source>
</evidence>
<dbReference type="InParanoid" id="A0A0G4GVY7"/>
<dbReference type="Pfam" id="PF07534">
    <property type="entry name" value="TLD"/>
    <property type="match status" value="1"/>
</dbReference>
<accession>A0A0G4GVY7</accession>
<evidence type="ECO:0000313" key="4">
    <source>
        <dbReference type="Proteomes" id="UP000041254"/>
    </source>
</evidence>
<dbReference type="AlphaFoldDB" id="A0A0G4GVY7"/>
<dbReference type="VEuPathDB" id="CryptoDB:Vbra_18824"/>
<feature type="signal peptide" evidence="1">
    <location>
        <begin position="1"/>
        <end position="19"/>
    </location>
</feature>
<organism evidence="3 4">
    <name type="scientific">Vitrella brassicaformis (strain CCMP3155)</name>
    <dbReference type="NCBI Taxonomy" id="1169540"/>
    <lineage>
        <taxon>Eukaryota</taxon>
        <taxon>Sar</taxon>
        <taxon>Alveolata</taxon>
        <taxon>Colpodellida</taxon>
        <taxon>Vitrellaceae</taxon>
        <taxon>Vitrella</taxon>
    </lineage>
</organism>
<protein>
    <recommendedName>
        <fullName evidence="2">TLDc domain-containing protein</fullName>
    </recommendedName>
</protein>
<keyword evidence="4" id="KW-1185">Reference proteome</keyword>
<name>A0A0G4GVY7_VITBC</name>
<feature type="chain" id="PRO_5005190574" description="TLDc domain-containing protein" evidence="1">
    <location>
        <begin position="20"/>
        <end position="235"/>
    </location>
</feature>
<dbReference type="EMBL" id="CDMY01000840">
    <property type="protein sequence ID" value="CEM35047.1"/>
    <property type="molecule type" value="Genomic_DNA"/>
</dbReference>
<feature type="domain" description="TLDc" evidence="2">
    <location>
        <begin position="42"/>
        <end position="116"/>
    </location>
</feature>
<evidence type="ECO:0000313" key="3">
    <source>
        <dbReference type="EMBL" id="CEM35047.1"/>
    </source>
</evidence>
<dbReference type="Proteomes" id="UP000041254">
    <property type="component" value="Unassembled WGS sequence"/>
</dbReference>